<evidence type="ECO:0000256" key="4">
    <source>
        <dbReference type="ARBA" id="ARBA00022884"/>
    </source>
</evidence>
<comment type="subunit">
    <text evidence="7">Monomer.</text>
</comment>
<sequence length="180" mass="20003">MTLVVGLGNIGKEYEATRHNVGFMLIDLLLQELETTNISSSKFKGELYKNGSSLFLKPHTYMNLSGHSVCAVKNFYNCDRLIVIHDDIDLSLGTVRFKKGGSAGGHNGLKSIDELCSNDYERIRIGIGKDENVKDFVLSKFSRVELEKLDEILKHCKSALLELLSGASISEISSRYSLRA</sequence>
<comment type="function">
    <text evidence="7">Hydrolyzes ribosome-free peptidyl-tRNAs (with 1 or more amino acids incorporated), which drop off the ribosome during protein synthesis, or as a result of ribosome stalling.</text>
</comment>
<evidence type="ECO:0000256" key="3">
    <source>
        <dbReference type="ARBA" id="ARBA00022801"/>
    </source>
</evidence>
<dbReference type="PANTHER" id="PTHR17224">
    <property type="entry name" value="PEPTIDYL-TRNA HYDROLASE"/>
    <property type="match status" value="1"/>
</dbReference>
<evidence type="ECO:0000256" key="2">
    <source>
        <dbReference type="ARBA" id="ARBA00022555"/>
    </source>
</evidence>
<feature type="site" description="Stabilizes the basic form of H active site to accept a proton" evidence="7">
    <location>
        <position position="86"/>
    </location>
</feature>
<dbReference type="GO" id="GO:0005737">
    <property type="term" value="C:cytoplasm"/>
    <property type="evidence" value="ECO:0007669"/>
    <property type="project" value="UniProtKB-SubCell"/>
</dbReference>
<dbReference type="HAMAP" id="MF_00083">
    <property type="entry name" value="Pept_tRNA_hydro_bact"/>
    <property type="match status" value="1"/>
</dbReference>
<comment type="subcellular location">
    <subcellularLocation>
        <location evidence="7">Cytoplasm</location>
    </subcellularLocation>
</comment>
<feature type="active site" description="Proton acceptor" evidence="7">
    <location>
        <position position="19"/>
    </location>
</feature>
<gene>
    <name evidence="7 10" type="primary">pth</name>
    <name evidence="10" type="ORF">CAV_0122</name>
</gene>
<keyword evidence="3 7" id="KW-0378">Hydrolase</keyword>
<feature type="binding site" evidence="7">
    <location>
        <position position="107"/>
    </location>
    <ligand>
        <name>tRNA</name>
        <dbReference type="ChEBI" id="CHEBI:17843"/>
    </ligand>
</feature>
<keyword evidence="11" id="KW-1185">Reference proteome</keyword>
<dbReference type="Pfam" id="PF01195">
    <property type="entry name" value="Pept_tRNA_hydro"/>
    <property type="match status" value="1"/>
</dbReference>
<evidence type="ECO:0000256" key="6">
    <source>
        <dbReference type="ARBA" id="ARBA00050038"/>
    </source>
</evidence>
<name>A0A222MUS1_9BACT</name>
<evidence type="ECO:0000313" key="10">
    <source>
        <dbReference type="EMBL" id="ASQ29794.1"/>
    </source>
</evidence>
<dbReference type="AlphaFoldDB" id="A0A222MUS1"/>
<comment type="function">
    <text evidence="7">Catalyzes the release of premature peptidyl moieties from peptidyl-tRNA molecules trapped in stalled 50S ribosomal subunits, and thus maintains levels of free tRNAs and 50S ribosomes.</text>
</comment>
<evidence type="ECO:0000256" key="9">
    <source>
        <dbReference type="RuleBase" id="RU004320"/>
    </source>
</evidence>
<protein>
    <recommendedName>
        <fullName evidence="6 7">Peptidyl-tRNA hydrolase</fullName>
        <shortName evidence="7">Pth</shortName>
        <ecNumber evidence="1 7">3.1.1.29</ecNumber>
    </recommendedName>
</protein>
<dbReference type="NCBIfam" id="TIGR00447">
    <property type="entry name" value="pth"/>
    <property type="match status" value="1"/>
</dbReference>
<comment type="similarity">
    <text evidence="5 7 9">Belongs to the PTH family.</text>
</comment>
<dbReference type="KEGG" id="cavi:CAV_0122"/>
<comment type="catalytic activity">
    <reaction evidence="7 8">
        <text>an N-acyl-L-alpha-aminoacyl-tRNA + H2O = an N-acyl-L-amino acid + a tRNA + H(+)</text>
        <dbReference type="Rhea" id="RHEA:54448"/>
        <dbReference type="Rhea" id="RHEA-COMP:10123"/>
        <dbReference type="Rhea" id="RHEA-COMP:13883"/>
        <dbReference type="ChEBI" id="CHEBI:15377"/>
        <dbReference type="ChEBI" id="CHEBI:15378"/>
        <dbReference type="ChEBI" id="CHEBI:59874"/>
        <dbReference type="ChEBI" id="CHEBI:78442"/>
        <dbReference type="ChEBI" id="CHEBI:138191"/>
        <dbReference type="EC" id="3.1.1.29"/>
    </reaction>
</comment>
<feature type="binding site" evidence="7">
    <location>
        <position position="14"/>
    </location>
    <ligand>
        <name>tRNA</name>
        <dbReference type="ChEBI" id="CHEBI:17843"/>
    </ligand>
</feature>
<dbReference type="InterPro" id="IPR036416">
    <property type="entry name" value="Pept_tRNA_hydro_sf"/>
</dbReference>
<dbReference type="RefSeq" id="WP_094324589.1">
    <property type="nucleotide sequence ID" value="NZ_CP022347.1"/>
</dbReference>
<dbReference type="GO" id="GO:0072344">
    <property type="term" value="P:rescue of stalled ribosome"/>
    <property type="evidence" value="ECO:0007669"/>
    <property type="project" value="UniProtKB-UniRule"/>
</dbReference>
<dbReference type="GO" id="GO:0004045">
    <property type="term" value="F:peptidyl-tRNA hydrolase activity"/>
    <property type="evidence" value="ECO:0007669"/>
    <property type="project" value="UniProtKB-UniRule"/>
</dbReference>
<dbReference type="PROSITE" id="PS01195">
    <property type="entry name" value="PEPT_TRNA_HYDROL_1"/>
    <property type="match status" value="1"/>
</dbReference>
<proteinExistence type="inferred from homology"/>
<keyword evidence="7" id="KW-0963">Cytoplasm</keyword>
<dbReference type="CDD" id="cd00462">
    <property type="entry name" value="PTH"/>
    <property type="match status" value="1"/>
</dbReference>
<dbReference type="PROSITE" id="PS01196">
    <property type="entry name" value="PEPT_TRNA_HYDROL_2"/>
    <property type="match status" value="1"/>
</dbReference>
<dbReference type="GO" id="GO:0000049">
    <property type="term" value="F:tRNA binding"/>
    <property type="evidence" value="ECO:0007669"/>
    <property type="project" value="UniProtKB-UniRule"/>
</dbReference>
<evidence type="ECO:0000256" key="5">
    <source>
        <dbReference type="ARBA" id="ARBA00038063"/>
    </source>
</evidence>
<evidence type="ECO:0000256" key="7">
    <source>
        <dbReference type="HAMAP-Rule" id="MF_00083"/>
    </source>
</evidence>
<dbReference type="SUPFAM" id="SSF53178">
    <property type="entry name" value="Peptidyl-tRNA hydrolase-like"/>
    <property type="match status" value="1"/>
</dbReference>
<feature type="site" description="Discriminates between blocked and unblocked aminoacyl-tRNA" evidence="7">
    <location>
        <position position="9"/>
    </location>
</feature>
<organism evidence="10 11">
    <name type="scientific">Campylobacter avium LMG 24591</name>
    <dbReference type="NCBI Taxonomy" id="522484"/>
    <lineage>
        <taxon>Bacteria</taxon>
        <taxon>Pseudomonadati</taxon>
        <taxon>Campylobacterota</taxon>
        <taxon>Epsilonproteobacteria</taxon>
        <taxon>Campylobacterales</taxon>
        <taxon>Campylobacteraceae</taxon>
        <taxon>Campylobacter</taxon>
    </lineage>
</organism>
<evidence type="ECO:0000256" key="1">
    <source>
        <dbReference type="ARBA" id="ARBA00013260"/>
    </source>
</evidence>
<reference evidence="10 11" key="1">
    <citation type="submission" date="2017-07" db="EMBL/GenBank/DDBJ databases">
        <title>Analysis of two Campylobacter avium genomes and identification of a novel hippuricase gene.</title>
        <authorList>
            <person name="Miller W.G."/>
            <person name="Chapman M.H."/>
            <person name="Yee E."/>
            <person name="Revez J."/>
            <person name="Bono J.L."/>
            <person name="Rossi M."/>
        </authorList>
    </citation>
    <scope>NUCLEOTIDE SEQUENCE [LARGE SCALE GENOMIC DNA]</scope>
    <source>
        <strain evidence="10 11">LMG 24591</strain>
    </source>
</reference>
<feature type="binding site" evidence="7">
    <location>
        <position position="61"/>
    </location>
    <ligand>
        <name>tRNA</name>
        <dbReference type="ChEBI" id="CHEBI:17843"/>
    </ligand>
</feature>
<dbReference type="InterPro" id="IPR001328">
    <property type="entry name" value="Pept_tRNA_hydro"/>
</dbReference>
<dbReference type="GO" id="GO:0006515">
    <property type="term" value="P:protein quality control for misfolded or incompletely synthesized proteins"/>
    <property type="evidence" value="ECO:0007669"/>
    <property type="project" value="UniProtKB-UniRule"/>
</dbReference>
<dbReference type="InterPro" id="IPR018171">
    <property type="entry name" value="Pept_tRNA_hydro_CS"/>
</dbReference>
<dbReference type="Proteomes" id="UP000201169">
    <property type="component" value="Chromosome"/>
</dbReference>
<dbReference type="EMBL" id="CP022347">
    <property type="protein sequence ID" value="ASQ29794.1"/>
    <property type="molecule type" value="Genomic_DNA"/>
</dbReference>
<dbReference type="FunFam" id="3.40.50.1470:FF:000001">
    <property type="entry name" value="Peptidyl-tRNA hydrolase"/>
    <property type="match status" value="1"/>
</dbReference>
<accession>A0A222MUS1</accession>
<dbReference type="OrthoDB" id="9800507at2"/>
<dbReference type="PANTHER" id="PTHR17224:SF1">
    <property type="entry name" value="PEPTIDYL-TRNA HYDROLASE"/>
    <property type="match status" value="1"/>
</dbReference>
<feature type="binding site" evidence="7">
    <location>
        <position position="63"/>
    </location>
    <ligand>
        <name>tRNA</name>
        <dbReference type="ChEBI" id="CHEBI:17843"/>
    </ligand>
</feature>
<dbReference type="EC" id="3.1.1.29" evidence="1 7"/>
<keyword evidence="2 7" id="KW-0820">tRNA-binding</keyword>
<keyword evidence="4 7" id="KW-0694">RNA-binding</keyword>
<evidence type="ECO:0000256" key="8">
    <source>
        <dbReference type="RuleBase" id="RU000673"/>
    </source>
</evidence>
<evidence type="ECO:0000313" key="11">
    <source>
        <dbReference type="Proteomes" id="UP000201169"/>
    </source>
</evidence>
<dbReference type="Gene3D" id="3.40.50.1470">
    <property type="entry name" value="Peptidyl-tRNA hydrolase"/>
    <property type="match status" value="1"/>
</dbReference>